<evidence type="ECO:0000313" key="3">
    <source>
        <dbReference type="Proteomes" id="UP000717328"/>
    </source>
</evidence>
<evidence type="ECO:0008006" key="4">
    <source>
        <dbReference type="Google" id="ProtNLM"/>
    </source>
</evidence>
<dbReference type="InterPro" id="IPR036047">
    <property type="entry name" value="F-box-like_dom_sf"/>
</dbReference>
<dbReference type="EMBL" id="JABCKI010000489">
    <property type="protein sequence ID" value="KAG5650299.1"/>
    <property type="molecule type" value="Genomic_DNA"/>
</dbReference>
<feature type="compositionally biased region" description="Pro residues" evidence="1">
    <location>
        <begin position="309"/>
        <end position="321"/>
    </location>
</feature>
<proteinExistence type="predicted"/>
<feature type="region of interest" description="Disordered" evidence="1">
    <location>
        <begin position="391"/>
        <end position="419"/>
    </location>
</feature>
<dbReference type="CDD" id="cd09917">
    <property type="entry name" value="F-box_SF"/>
    <property type="match status" value="1"/>
</dbReference>
<accession>A0A9P7GIF9</accession>
<comment type="caution">
    <text evidence="2">The sequence shown here is derived from an EMBL/GenBank/DDBJ whole genome shotgun (WGS) entry which is preliminary data.</text>
</comment>
<feature type="region of interest" description="Disordered" evidence="1">
    <location>
        <begin position="309"/>
        <end position="328"/>
    </location>
</feature>
<gene>
    <name evidence="2" type="ORF">H0H81_012693</name>
</gene>
<dbReference type="Proteomes" id="UP000717328">
    <property type="component" value="Unassembled WGS sequence"/>
</dbReference>
<dbReference type="OrthoDB" id="3149552at2759"/>
<evidence type="ECO:0000313" key="2">
    <source>
        <dbReference type="EMBL" id="KAG5650299.1"/>
    </source>
</evidence>
<dbReference type="SUPFAM" id="SSF81383">
    <property type="entry name" value="F-box domain"/>
    <property type="match status" value="1"/>
</dbReference>
<reference evidence="2" key="1">
    <citation type="submission" date="2021-02" db="EMBL/GenBank/DDBJ databases">
        <authorList>
            <person name="Nieuwenhuis M."/>
            <person name="Van De Peppel L.J.J."/>
        </authorList>
    </citation>
    <scope>NUCLEOTIDE SEQUENCE</scope>
    <source>
        <strain evidence="2">D49</strain>
    </source>
</reference>
<organism evidence="2 3">
    <name type="scientific">Sphagnurus paluster</name>
    <dbReference type="NCBI Taxonomy" id="117069"/>
    <lineage>
        <taxon>Eukaryota</taxon>
        <taxon>Fungi</taxon>
        <taxon>Dikarya</taxon>
        <taxon>Basidiomycota</taxon>
        <taxon>Agaricomycotina</taxon>
        <taxon>Agaricomycetes</taxon>
        <taxon>Agaricomycetidae</taxon>
        <taxon>Agaricales</taxon>
        <taxon>Tricholomatineae</taxon>
        <taxon>Lyophyllaceae</taxon>
        <taxon>Sphagnurus</taxon>
    </lineage>
</organism>
<sequence length="555" mass="61220">MHVLSFLDVFDIINASQVNSSLHRFIQCSNVLQYHIRLQLACAQDNPNSILPISERLSLLKTHEEAWSHLTFDFLRVIPVELQTSHISRLTGGIYLFGDKNRRALHYINLPSKRSDTVEWNKIEIDKELIGVGLNILEHDLIAVLTSAPSLTEAQSYILEVQLLQLSTAKPHPQALTHVLFVAESSSTEYPSTALEVVGVNIVLIAIHSGSSSQPHDYLRVFDWMSGEMKLEQQIDLQKCMYHPSLVFLTAELLLIPNARDLALDIWEIPSSGSEDTHPLVPIVSLALPSISHVHRVSRFFCHAEPNPTAPLPARSPPPSSVGPDPASGSMQLGLATAYAKKPFHPCPEDAVVVINMHLQTASHVLIAKKGLFVRRVDLLEAVRRASAGDFVGHKDKEEGEGSGQAGGQDETVGAGGEAGPGHPIVRFSLWGSHIARCLSYMRRRSPWTTTSAGTRCLFEQSHDVWRVFDFNPVAVRRARAELAQRREGDQPYFRQLGSKARSTAGLDYVSIIVDPHGAVAAAGIEWDFYNMMTDEERVIGVKVGVSSLAPFACD</sequence>
<protein>
    <recommendedName>
        <fullName evidence="4">F-box domain-containing protein</fullName>
    </recommendedName>
</protein>
<dbReference type="AlphaFoldDB" id="A0A9P7GIF9"/>
<reference evidence="2" key="2">
    <citation type="submission" date="2021-10" db="EMBL/GenBank/DDBJ databases">
        <title>Phylogenomics reveals ancestral predisposition of the termite-cultivated fungus Termitomyces towards a domesticated lifestyle.</title>
        <authorList>
            <person name="Auxier B."/>
            <person name="Grum-Grzhimaylo A."/>
            <person name="Cardenas M.E."/>
            <person name="Lodge J.D."/>
            <person name="Laessoe T."/>
            <person name="Pedersen O."/>
            <person name="Smith M.E."/>
            <person name="Kuyper T.W."/>
            <person name="Franco-Molano E.A."/>
            <person name="Baroni T.J."/>
            <person name="Aanen D.K."/>
        </authorList>
    </citation>
    <scope>NUCLEOTIDE SEQUENCE</scope>
    <source>
        <strain evidence="2">D49</strain>
    </source>
</reference>
<keyword evidence="3" id="KW-1185">Reference proteome</keyword>
<evidence type="ECO:0000256" key="1">
    <source>
        <dbReference type="SAM" id="MobiDB-lite"/>
    </source>
</evidence>
<name>A0A9P7GIF9_9AGAR</name>